<dbReference type="GO" id="GO:0030170">
    <property type="term" value="F:pyridoxal phosphate binding"/>
    <property type="evidence" value="ECO:0007669"/>
    <property type="project" value="InterPro"/>
</dbReference>
<evidence type="ECO:0000256" key="2">
    <source>
        <dbReference type="ARBA" id="ARBA00007441"/>
    </source>
</evidence>
<feature type="domain" description="Aminotransferase class I/classII large" evidence="7">
    <location>
        <begin position="33"/>
        <end position="390"/>
    </location>
</feature>
<evidence type="ECO:0000313" key="8">
    <source>
        <dbReference type="EMBL" id="OHW62820.1"/>
    </source>
</evidence>
<protein>
    <recommendedName>
        <fullName evidence="6">Aminotransferase</fullName>
        <ecNumber evidence="6">2.6.1.-</ecNumber>
    </recommendedName>
</protein>
<evidence type="ECO:0000256" key="3">
    <source>
        <dbReference type="ARBA" id="ARBA00022576"/>
    </source>
</evidence>
<keyword evidence="3 6" id="KW-0032">Aminotransferase</keyword>
<dbReference type="PROSITE" id="PS00105">
    <property type="entry name" value="AA_TRANSFER_CLASS_1"/>
    <property type="match status" value="1"/>
</dbReference>
<dbReference type="InterPro" id="IPR050596">
    <property type="entry name" value="AspAT/PAT-like"/>
</dbReference>
<dbReference type="EMBL" id="MKIE01000002">
    <property type="protein sequence ID" value="OHW62820.1"/>
    <property type="molecule type" value="Genomic_DNA"/>
</dbReference>
<dbReference type="RefSeq" id="WP_071061555.1">
    <property type="nucleotide sequence ID" value="NZ_MKIE01000002.1"/>
</dbReference>
<dbReference type="Proteomes" id="UP000180254">
    <property type="component" value="Unassembled WGS sequence"/>
</dbReference>
<dbReference type="InterPro" id="IPR015422">
    <property type="entry name" value="PyrdxlP-dep_Trfase_small"/>
</dbReference>
<accession>A0A1S1V8U2</accession>
<evidence type="ECO:0000256" key="1">
    <source>
        <dbReference type="ARBA" id="ARBA00001933"/>
    </source>
</evidence>
<dbReference type="InterPro" id="IPR015421">
    <property type="entry name" value="PyrdxlP-dep_Trfase_major"/>
</dbReference>
<comment type="similarity">
    <text evidence="2 6">Belongs to the class-I pyridoxal-phosphate-dependent aminotransferase family.</text>
</comment>
<dbReference type="GO" id="GO:0008483">
    <property type="term" value="F:transaminase activity"/>
    <property type="evidence" value="ECO:0007669"/>
    <property type="project" value="UniProtKB-KW"/>
</dbReference>
<dbReference type="Pfam" id="PF00155">
    <property type="entry name" value="Aminotran_1_2"/>
    <property type="match status" value="1"/>
</dbReference>
<dbReference type="EC" id="2.6.1.-" evidence="6"/>
<keyword evidence="5" id="KW-0663">Pyridoxal phosphate</keyword>
<dbReference type="OrthoDB" id="9802328at2"/>
<keyword evidence="9" id="KW-1185">Reference proteome</keyword>
<organism evidence="8 9">
    <name type="scientific">Andreesenia angusta</name>
    <dbReference type="NCBI Taxonomy" id="39480"/>
    <lineage>
        <taxon>Bacteria</taxon>
        <taxon>Bacillati</taxon>
        <taxon>Bacillota</taxon>
        <taxon>Tissierellia</taxon>
        <taxon>Tissierellales</taxon>
        <taxon>Gottschalkiaceae</taxon>
        <taxon>Andreesenia</taxon>
    </lineage>
</organism>
<dbReference type="GO" id="GO:0006520">
    <property type="term" value="P:amino acid metabolic process"/>
    <property type="evidence" value="ECO:0007669"/>
    <property type="project" value="InterPro"/>
</dbReference>
<keyword evidence="4 6" id="KW-0808">Transferase</keyword>
<dbReference type="PANTHER" id="PTHR46383">
    <property type="entry name" value="ASPARTATE AMINOTRANSFERASE"/>
    <property type="match status" value="1"/>
</dbReference>
<evidence type="ECO:0000256" key="4">
    <source>
        <dbReference type="ARBA" id="ARBA00022679"/>
    </source>
</evidence>
<gene>
    <name evidence="8" type="ORF">EUAN_06040</name>
</gene>
<dbReference type="FunFam" id="3.40.640.10:FF:000033">
    <property type="entry name" value="Aspartate aminotransferase"/>
    <property type="match status" value="1"/>
</dbReference>
<dbReference type="Gene3D" id="3.40.640.10">
    <property type="entry name" value="Type I PLP-dependent aspartate aminotransferase-like (Major domain)"/>
    <property type="match status" value="1"/>
</dbReference>
<dbReference type="PANTHER" id="PTHR46383:SF1">
    <property type="entry name" value="ASPARTATE AMINOTRANSFERASE"/>
    <property type="match status" value="1"/>
</dbReference>
<dbReference type="InterPro" id="IPR004839">
    <property type="entry name" value="Aminotransferase_I/II_large"/>
</dbReference>
<sequence>MKYNLSKKALGISPSLTLEITAKAQELKRQGVDIIGFGAGEPDYNTPENISCEAIKAIKEGQTRYTATSGIPELKAAICRKLLEDNSLSYEPKNILVSNGAKHSLFNAFSAILNPGDEVIVPVPYWVSYPEFVKLADGVPVFLETKESNGFKYDIEELKKAITPKTKAIILNSPSNPTGAVYDAEDLAAIAKLAVEKGIFVVSDEIYEKLIYEGEHRSIASFGDDIKDLTIVINGMSKAYAMTGWRIGYAAAHEDIIKVMTNVQSHATSNPNSIAQYASVEALNGSQDEIEKMRQSFEQRRNYMVEKINSIEGLSCIAPKGAFYIMANISALKGKTVDGMKLETSLDVAALFLEKANVAIVPGVAFGADDFIRLSYATSLENIEEGLKRIEVVLKK</sequence>
<name>A0A1S1V8U2_9FIRM</name>
<dbReference type="InterPro" id="IPR004838">
    <property type="entry name" value="NHTrfase_class1_PyrdxlP-BS"/>
</dbReference>
<evidence type="ECO:0000259" key="7">
    <source>
        <dbReference type="Pfam" id="PF00155"/>
    </source>
</evidence>
<proteinExistence type="inferred from homology"/>
<comment type="cofactor">
    <cofactor evidence="1 6">
        <name>pyridoxal 5'-phosphate</name>
        <dbReference type="ChEBI" id="CHEBI:597326"/>
    </cofactor>
</comment>
<dbReference type="SUPFAM" id="SSF53383">
    <property type="entry name" value="PLP-dependent transferases"/>
    <property type="match status" value="1"/>
</dbReference>
<comment type="caution">
    <text evidence="8">The sequence shown here is derived from an EMBL/GenBank/DDBJ whole genome shotgun (WGS) entry which is preliminary data.</text>
</comment>
<dbReference type="AlphaFoldDB" id="A0A1S1V8U2"/>
<dbReference type="InterPro" id="IPR015424">
    <property type="entry name" value="PyrdxlP-dep_Trfase"/>
</dbReference>
<dbReference type="STRING" id="39480.EUAN_06040"/>
<dbReference type="CDD" id="cd00609">
    <property type="entry name" value="AAT_like"/>
    <property type="match status" value="1"/>
</dbReference>
<evidence type="ECO:0000313" key="9">
    <source>
        <dbReference type="Proteomes" id="UP000180254"/>
    </source>
</evidence>
<evidence type="ECO:0000256" key="5">
    <source>
        <dbReference type="ARBA" id="ARBA00022898"/>
    </source>
</evidence>
<reference evidence="8 9" key="1">
    <citation type="submission" date="2016-09" db="EMBL/GenBank/DDBJ databases">
        <title>Genome sequence of Eubacterium angustum.</title>
        <authorList>
            <person name="Poehlein A."/>
            <person name="Daniel R."/>
        </authorList>
    </citation>
    <scope>NUCLEOTIDE SEQUENCE [LARGE SCALE GENOMIC DNA]</scope>
    <source>
        <strain evidence="8 9">DSM 1989</strain>
    </source>
</reference>
<evidence type="ECO:0000256" key="6">
    <source>
        <dbReference type="RuleBase" id="RU000481"/>
    </source>
</evidence>
<dbReference type="Gene3D" id="3.90.1150.10">
    <property type="entry name" value="Aspartate Aminotransferase, domain 1"/>
    <property type="match status" value="1"/>
</dbReference>